<comment type="similarity">
    <text evidence="1 2">Belongs to the ArsC family.</text>
</comment>
<name>A0ABM7MDH9_9GAMM</name>
<evidence type="ECO:0000313" key="4">
    <source>
        <dbReference type="Proteomes" id="UP001054820"/>
    </source>
</evidence>
<dbReference type="PROSITE" id="PS51353">
    <property type="entry name" value="ARSC"/>
    <property type="match status" value="1"/>
</dbReference>
<proteinExistence type="inferred from homology"/>
<dbReference type="EMBL" id="AP024202">
    <property type="protein sequence ID" value="BCN93448.1"/>
    <property type="molecule type" value="Genomic_DNA"/>
</dbReference>
<organism evidence="3 4">
    <name type="scientific">Thiomicrorhabdus immobilis</name>
    <dbReference type="NCBI Taxonomy" id="2791037"/>
    <lineage>
        <taxon>Bacteria</taxon>
        <taxon>Pseudomonadati</taxon>
        <taxon>Pseudomonadota</taxon>
        <taxon>Gammaproteobacteria</taxon>
        <taxon>Thiotrichales</taxon>
        <taxon>Piscirickettsiaceae</taxon>
        <taxon>Thiomicrorhabdus</taxon>
    </lineage>
</organism>
<dbReference type="PANTHER" id="PTHR30041">
    <property type="entry name" value="ARSENATE REDUCTASE"/>
    <property type="match status" value="1"/>
</dbReference>
<gene>
    <name evidence="3" type="ORF">THMIRHAM_12330</name>
</gene>
<dbReference type="InterPro" id="IPR006660">
    <property type="entry name" value="Arsenate_reductase-like"/>
</dbReference>
<dbReference type="PANTHER" id="PTHR30041:SF8">
    <property type="entry name" value="PROTEIN YFFB"/>
    <property type="match status" value="1"/>
</dbReference>
<reference evidence="3" key="1">
    <citation type="journal article" date="2022" name="Arch. Microbiol.">
        <title>Thiomicrorhabdus immobilis sp. nov., a mesophilic sulfur-oxidizing bacterium isolated from sediment of a brackish lake in northern Japan.</title>
        <authorList>
            <person name="Kojima H."/>
            <person name="Mochizuki J."/>
            <person name="Kanda M."/>
            <person name="Watanabe T."/>
            <person name="Fukui M."/>
        </authorList>
    </citation>
    <scope>NUCLEOTIDE SEQUENCE</scope>
    <source>
        <strain evidence="3">Am19</strain>
    </source>
</reference>
<accession>A0ABM7MDH9</accession>
<dbReference type="NCBIfam" id="TIGR01617">
    <property type="entry name" value="arsC_related"/>
    <property type="match status" value="1"/>
</dbReference>
<dbReference type="Proteomes" id="UP001054820">
    <property type="component" value="Chromosome"/>
</dbReference>
<evidence type="ECO:0000313" key="3">
    <source>
        <dbReference type="EMBL" id="BCN93448.1"/>
    </source>
</evidence>
<dbReference type="InterPro" id="IPR036249">
    <property type="entry name" value="Thioredoxin-like_sf"/>
</dbReference>
<dbReference type="CDD" id="cd03035">
    <property type="entry name" value="ArsC_Yffb"/>
    <property type="match status" value="1"/>
</dbReference>
<dbReference type="SUPFAM" id="SSF52833">
    <property type="entry name" value="Thioredoxin-like"/>
    <property type="match status" value="1"/>
</dbReference>
<evidence type="ECO:0000256" key="1">
    <source>
        <dbReference type="ARBA" id="ARBA00007198"/>
    </source>
</evidence>
<dbReference type="Gene3D" id="3.40.30.10">
    <property type="entry name" value="Glutaredoxin"/>
    <property type="match status" value="1"/>
</dbReference>
<sequence length="113" mass="13122">MKMYGIPNCDTVRKAQKFLDNEKISYQFHDFKKQGLSLATIQNWLESQPIEVLVNKRSTSWKLLTEEQKEKLMSKEDLTVLTEMPTLIKRPVLETNSGILVGFKAEEYQKLNG</sequence>
<dbReference type="Pfam" id="PF03960">
    <property type="entry name" value="ArsC"/>
    <property type="match status" value="1"/>
</dbReference>
<dbReference type="RefSeq" id="WP_237260574.1">
    <property type="nucleotide sequence ID" value="NZ_AP024202.1"/>
</dbReference>
<protein>
    <submittedName>
        <fullName evidence="3">Arsenate reductase</fullName>
    </submittedName>
</protein>
<dbReference type="InterPro" id="IPR006504">
    <property type="entry name" value="Tscrpt_reg_Spx/MgsR"/>
</dbReference>
<keyword evidence="4" id="KW-1185">Reference proteome</keyword>
<evidence type="ECO:0000256" key="2">
    <source>
        <dbReference type="PROSITE-ProRule" id="PRU01282"/>
    </source>
</evidence>